<evidence type="ECO:0000313" key="1">
    <source>
        <dbReference type="EMBL" id="KAK7315555.1"/>
    </source>
</evidence>
<dbReference type="Proteomes" id="UP001367508">
    <property type="component" value="Unassembled WGS sequence"/>
</dbReference>
<organism evidence="1 2">
    <name type="scientific">Canavalia gladiata</name>
    <name type="common">Sword bean</name>
    <name type="synonym">Dolichos gladiatus</name>
    <dbReference type="NCBI Taxonomy" id="3824"/>
    <lineage>
        <taxon>Eukaryota</taxon>
        <taxon>Viridiplantae</taxon>
        <taxon>Streptophyta</taxon>
        <taxon>Embryophyta</taxon>
        <taxon>Tracheophyta</taxon>
        <taxon>Spermatophyta</taxon>
        <taxon>Magnoliopsida</taxon>
        <taxon>eudicotyledons</taxon>
        <taxon>Gunneridae</taxon>
        <taxon>Pentapetalae</taxon>
        <taxon>rosids</taxon>
        <taxon>fabids</taxon>
        <taxon>Fabales</taxon>
        <taxon>Fabaceae</taxon>
        <taxon>Papilionoideae</taxon>
        <taxon>50 kb inversion clade</taxon>
        <taxon>NPAAA clade</taxon>
        <taxon>indigoferoid/millettioid clade</taxon>
        <taxon>Phaseoleae</taxon>
        <taxon>Canavalia</taxon>
    </lineage>
</organism>
<comment type="caution">
    <text evidence="1">The sequence shown here is derived from an EMBL/GenBank/DDBJ whole genome shotgun (WGS) entry which is preliminary data.</text>
</comment>
<sequence>MFPLVFASPFHHPQGWDLICIHSLHHLHLAAFVSSSCNQDGPLFTKNELLLRPIKSTDLSVLMCFPDLLTHSLLIIDSKYTIVAPFGFHLLSFSLILKFLAPLHLGQASAFLGKSDQISSCSFTTHKGQAPGFSSEHSNVVAGLQHNGNPNSLVVCPGLVTWDQHNKDKLKIGSSSAGNMNGCTEDSCLSNGNIELVSDTSNTPSPALGTPSHRKKVVVYSRKTNVEIEDGGTLMPMSDDMWVAYTFPLK</sequence>
<dbReference type="EMBL" id="JAYMYQ010000008">
    <property type="protein sequence ID" value="KAK7315555.1"/>
    <property type="molecule type" value="Genomic_DNA"/>
</dbReference>
<gene>
    <name evidence="1" type="ORF">VNO77_34108</name>
</gene>
<dbReference type="AlphaFoldDB" id="A0AAN9KDP7"/>
<name>A0AAN9KDP7_CANGL</name>
<evidence type="ECO:0000313" key="2">
    <source>
        <dbReference type="Proteomes" id="UP001367508"/>
    </source>
</evidence>
<protein>
    <submittedName>
        <fullName evidence="1">Uncharacterized protein</fullName>
    </submittedName>
</protein>
<proteinExistence type="predicted"/>
<reference evidence="1 2" key="1">
    <citation type="submission" date="2024-01" db="EMBL/GenBank/DDBJ databases">
        <title>The genomes of 5 underutilized Papilionoideae crops provide insights into root nodulation and disease resistanc.</title>
        <authorList>
            <person name="Jiang F."/>
        </authorList>
    </citation>
    <scope>NUCLEOTIDE SEQUENCE [LARGE SCALE GENOMIC DNA]</scope>
    <source>
        <strain evidence="1">LVBAO_FW01</strain>
        <tissue evidence="1">Leaves</tissue>
    </source>
</reference>
<keyword evidence="2" id="KW-1185">Reference proteome</keyword>
<accession>A0AAN9KDP7</accession>